<keyword evidence="8" id="KW-0472">Membrane</keyword>
<organism evidence="10 11">
    <name type="scientific">Lachancea meyersii CBS 8951</name>
    <dbReference type="NCBI Taxonomy" id="1266667"/>
    <lineage>
        <taxon>Eukaryota</taxon>
        <taxon>Fungi</taxon>
        <taxon>Dikarya</taxon>
        <taxon>Ascomycota</taxon>
        <taxon>Saccharomycotina</taxon>
        <taxon>Saccharomycetes</taxon>
        <taxon>Saccharomycetales</taxon>
        <taxon>Saccharomycetaceae</taxon>
        <taxon>Lachancea</taxon>
    </lineage>
</organism>
<evidence type="ECO:0000256" key="8">
    <source>
        <dbReference type="ARBA" id="ARBA00023136"/>
    </source>
</evidence>
<sequence length="142" mass="15459">MSSRRSRNRLSGLLAAGALMALVIGVSYAWKKSRDSLPSSRGEKSERCSSVCIVLTKDIYESGVDWDRLLNLSAVVIVPPGSTAESGSANFPGHQIIKCSTEEGVWSVVRHLRKDIVVVSPGQLESLPEDIHRFSKPLTKVP</sequence>
<evidence type="ECO:0000256" key="9">
    <source>
        <dbReference type="ARBA" id="ARBA00023140"/>
    </source>
</evidence>
<dbReference type="InterPro" id="IPR024359">
    <property type="entry name" value="Peroxin-22"/>
</dbReference>
<evidence type="ECO:0000256" key="4">
    <source>
        <dbReference type="ARBA" id="ARBA00018967"/>
    </source>
</evidence>
<evidence type="ECO:0000256" key="6">
    <source>
        <dbReference type="ARBA" id="ARBA00022692"/>
    </source>
</evidence>
<gene>
    <name evidence="10" type="ORF">LAME_0B00650G</name>
</gene>
<dbReference type="InterPro" id="IPR038613">
    <property type="entry name" value="Peroxin-22_C_sf"/>
</dbReference>
<dbReference type="Proteomes" id="UP000191144">
    <property type="component" value="Chromosome B"/>
</dbReference>
<evidence type="ECO:0000256" key="1">
    <source>
        <dbReference type="ARBA" id="ARBA00003659"/>
    </source>
</evidence>
<dbReference type="GO" id="GO:0005778">
    <property type="term" value="C:peroxisomal membrane"/>
    <property type="evidence" value="ECO:0007669"/>
    <property type="project" value="UniProtKB-SubCell"/>
</dbReference>
<dbReference type="Gene3D" id="3.40.50.11730">
    <property type="entry name" value="Peroxisome assembly protein 22"/>
    <property type="match status" value="1"/>
</dbReference>
<name>A0A1G4IT78_9SACH</name>
<accession>A0A1G4IT78</accession>
<dbReference type="OrthoDB" id="4036401at2759"/>
<comment type="similarity">
    <text evidence="3">Belongs to the peroxin-22 family.</text>
</comment>
<keyword evidence="7" id="KW-1133">Transmembrane helix</keyword>
<keyword evidence="9" id="KW-0576">Peroxisome</keyword>
<comment type="subcellular location">
    <subcellularLocation>
        <location evidence="2">Peroxisome membrane</location>
        <topology evidence="2">Single-pass membrane protein</topology>
    </subcellularLocation>
</comment>
<evidence type="ECO:0000256" key="5">
    <source>
        <dbReference type="ARBA" id="ARBA00022593"/>
    </source>
</evidence>
<dbReference type="EMBL" id="LT598478">
    <property type="protein sequence ID" value="SCU79853.1"/>
    <property type="molecule type" value="Genomic_DNA"/>
</dbReference>
<dbReference type="Pfam" id="PF12827">
    <property type="entry name" value="Peroxin-22"/>
    <property type="match status" value="1"/>
</dbReference>
<evidence type="ECO:0000313" key="11">
    <source>
        <dbReference type="Proteomes" id="UP000191144"/>
    </source>
</evidence>
<proteinExistence type="inferred from homology"/>
<keyword evidence="6" id="KW-0812">Transmembrane</keyword>
<keyword evidence="5" id="KW-0962">Peroxisome biogenesis</keyword>
<keyword evidence="11" id="KW-1185">Reference proteome</keyword>
<reference evidence="11" key="1">
    <citation type="submission" date="2016-03" db="EMBL/GenBank/DDBJ databases">
        <authorList>
            <person name="Devillers Hugo."/>
        </authorList>
    </citation>
    <scope>NUCLEOTIDE SEQUENCE [LARGE SCALE GENOMIC DNA]</scope>
</reference>
<evidence type="ECO:0000256" key="2">
    <source>
        <dbReference type="ARBA" id="ARBA00004549"/>
    </source>
</evidence>
<dbReference type="AlphaFoldDB" id="A0A1G4IT78"/>
<dbReference type="GO" id="GO:0007031">
    <property type="term" value="P:peroxisome organization"/>
    <property type="evidence" value="ECO:0007669"/>
    <property type="project" value="UniProtKB-KW"/>
</dbReference>
<protein>
    <recommendedName>
        <fullName evidence="4">Peroxisome assembly protein 22</fullName>
    </recommendedName>
</protein>
<evidence type="ECO:0000313" key="10">
    <source>
        <dbReference type="EMBL" id="SCU79853.1"/>
    </source>
</evidence>
<evidence type="ECO:0000256" key="3">
    <source>
        <dbReference type="ARBA" id="ARBA00009642"/>
    </source>
</evidence>
<comment type="function">
    <text evidence="1">Involved in peroxisome biogenesis.</text>
</comment>
<evidence type="ECO:0000256" key="7">
    <source>
        <dbReference type="ARBA" id="ARBA00022989"/>
    </source>
</evidence>